<feature type="domain" description="Type II secretion system protein GspF" evidence="8">
    <location>
        <begin position="25"/>
        <end position="145"/>
    </location>
</feature>
<evidence type="ECO:0000256" key="3">
    <source>
        <dbReference type="ARBA" id="ARBA00022475"/>
    </source>
</evidence>
<keyword evidence="3" id="KW-1003">Cell membrane</keyword>
<dbReference type="RefSeq" id="WP_367777691.1">
    <property type="nucleotide sequence ID" value="NZ_JBFMIA010000001.1"/>
</dbReference>
<dbReference type="PANTHER" id="PTHR30012:SF0">
    <property type="entry name" value="TYPE II SECRETION SYSTEM PROTEIN F-RELATED"/>
    <property type="match status" value="1"/>
</dbReference>
<dbReference type="Proteomes" id="UP001556040">
    <property type="component" value="Unassembled WGS sequence"/>
</dbReference>
<gene>
    <name evidence="9" type="primary">comGB</name>
    <name evidence="9" type="ORF">AB1471_01200</name>
</gene>
<evidence type="ECO:0000313" key="9">
    <source>
        <dbReference type="EMBL" id="MEW9500410.1"/>
    </source>
</evidence>
<organism evidence="9 10">
    <name type="scientific">Jeotgalibacillus marinus</name>
    <dbReference type="NCBI Taxonomy" id="86667"/>
    <lineage>
        <taxon>Bacteria</taxon>
        <taxon>Bacillati</taxon>
        <taxon>Bacillota</taxon>
        <taxon>Bacilli</taxon>
        <taxon>Bacillales</taxon>
        <taxon>Caryophanaceae</taxon>
        <taxon>Jeotgalibacillus</taxon>
    </lineage>
</organism>
<dbReference type="PANTHER" id="PTHR30012">
    <property type="entry name" value="GENERAL SECRETION PATHWAY PROTEIN"/>
    <property type="match status" value="1"/>
</dbReference>
<reference evidence="9 10" key="1">
    <citation type="journal article" date="1979" name="Int. J. Syst. Evol. Microbiol.">
        <title>Bacillus globisporus subsp. marinus subsp. nov.</title>
        <authorList>
            <person name="Liu H."/>
        </authorList>
    </citation>
    <scope>NUCLEOTIDE SEQUENCE [LARGE SCALE GENOMIC DNA]</scope>
    <source>
        <strain evidence="9 10">DSM 1297</strain>
    </source>
</reference>
<dbReference type="Gene3D" id="1.20.81.30">
    <property type="entry name" value="Type II secretion system (T2SS), domain F"/>
    <property type="match status" value="2"/>
</dbReference>
<feature type="domain" description="Type II secretion system protein GspF" evidence="8">
    <location>
        <begin position="224"/>
        <end position="346"/>
    </location>
</feature>
<dbReference type="Pfam" id="PF00482">
    <property type="entry name" value="T2SSF"/>
    <property type="match status" value="2"/>
</dbReference>
<evidence type="ECO:0000256" key="7">
    <source>
        <dbReference type="SAM" id="Phobius"/>
    </source>
</evidence>
<accession>A0ABV3PZE0</accession>
<dbReference type="PRINTS" id="PR00812">
    <property type="entry name" value="BCTERIALGSPF"/>
</dbReference>
<evidence type="ECO:0000256" key="4">
    <source>
        <dbReference type="ARBA" id="ARBA00022692"/>
    </source>
</evidence>
<proteinExistence type="inferred from homology"/>
<feature type="transmembrane region" description="Helical" evidence="7">
    <location>
        <begin position="320"/>
        <end position="343"/>
    </location>
</feature>
<evidence type="ECO:0000313" key="10">
    <source>
        <dbReference type="Proteomes" id="UP001556040"/>
    </source>
</evidence>
<dbReference type="InterPro" id="IPR042094">
    <property type="entry name" value="T2SS_GspF_sf"/>
</dbReference>
<feature type="transmembrane region" description="Helical" evidence="7">
    <location>
        <begin position="121"/>
        <end position="143"/>
    </location>
</feature>
<comment type="similarity">
    <text evidence="2">Belongs to the GSP F family.</text>
</comment>
<name>A0ABV3PZE0_9BACL</name>
<dbReference type="NCBIfam" id="NF041012">
    <property type="entry name" value="T4P_ComGB"/>
    <property type="match status" value="1"/>
</dbReference>
<evidence type="ECO:0000256" key="5">
    <source>
        <dbReference type="ARBA" id="ARBA00022989"/>
    </source>
</evidence>
<dbReference type="InterPro" id="IPR047692">
    <property type="entry name" value="T4P_ComGB"/>
</dbReference>
<sequence length="354" mass="41464">MSQMKSIFGGWNTKQTIHRNEQGTFLKRLGELKAHGYPLKNAIEFLLLNQKKHLEGLHQDVIEDFLNGQSLSDTLKKLGFPSFVCLHIYFAERYGNVEETLLETSTLLQHRRREMKRLVGLLYYPIFLSLLFVVIVMVLNFYLLPRFTTLYATIGQNSSGFVRWISSFFNQLPFIMFFVWLIFIFIGLLIIVFMRNLDPHERWSKLSAVPVIGYYVQHYHSYVFSREASHLLKGGMSIQAMLQTFMAQPYRKLYHDMAAFMSGELERGQTMHQTLLQLPYITDELKRITHHGEENGRLEEEWQFYSNYCLASLEERTTKILVFIQPCLFLLLGVAIISAYLIILLPTFQLMQTI</sequence>
<comment type="caution">
    <text evidence="9">The sequence shown here is derived from an EMBL/GenBank/DDBJ whole genome shotgun (WGS) entry which is preliminary data.</text>
</comment>
<keyword evidence="6 7" id="KW-0472">Membrane</keyword>
<feature type="transmembrane region" description="Helical" evidence="7">
    <location>
        <begin position="174"/>
        <end position="194"/>
    </location>
</feature>
<keyword evidence="10" id="KW-1185">Reference proteome</keyword>
<dbReference type="InterPro" id="IPR018076">
    <property type="entry name" value="T2SS_GspF_dom"/>
</dbReference>
<keyword evidence="4 7" id="KW-0812">Transmembrane</keyword>
<evidence type="ECO:0000256" key="1">
    <source>
        <dbReference type="ARBA" id="ARBA00004651"/>
    </source>
</evidence>
<evidence type="ECO:0000259" key="8">
    <source>
        <dbReference type="Pfam" id="PF00482"/>
    </source>
</evidence>
<evidence type="ECO:0000256" key="6">
    <source>
        <dbReference type="ARBA" id="ARBA00023136"/>
    </source>
</evidence>
<protein>
    <submittedName>
        <fullName evidence="9">Competence type IV pilus assembly protein ComGB</fullName>
    </submittedName>
</protein>
<evidence type="ECO:0000256" key="2">
    <source>
        <dbReference type="ARBA" id="ARBA00005745"/>
    </source>
</evidence>
<comment type="subcellular location">
    <subcellularLocation>
        <location evidence="1">Cell membrane</location>
        <topology evidence="1">Multi-pass membrane protein</topology>
    </subcellularLocation>
</comment>
<dbReference type="EMBL" id="JBFMIA010000001">
    <property type="protein sequence ID" value="MEW9500410.1"/>
    <property type="molecule type" value="Genomic_DNA"/>
</dbReference>
<dbReference type="InterPro" id="IPR003004">
    <property type="entry name" value="GspF/PilC"/>
</dbReference>
<keyword evidence="5 7" id="KW-1133">Transmembrane helix</keyword>